<evidence type="ECO:0000259" key="1">
    <source>
        <dbReference type="Pfam" id="PF01402"/>
    </source>
</evidence>
<organism evidence="2 3">
    <name type="scientific">Cutibacterium modestum HL044PA1</name>
    <dbReference type="NCBI Taxonomy" id="765109"/>
    <lineage>
        <taxon>Bacteria</taxon>
        <taxon>Bacillati</taxon>
        <taxon>Actinomycetota</taxon>
        <taxon>Actinomycetes</taxon>
        <taxon>Propionibacteriales</taxon>
        <taxon>Propionibacteriaceae</taxon>
        <taxon>Cutibacterium</taxon>
        <taxon>Cutibacterium modestum</taxon>
    </lineage>
</organism>
<evidence type="ECO:0000313" key="2">
    <source>
        <dbReference type="EMBL" id="EFS92333.1"/>
    </source>
</evidence>
<gene>
    <name evidence="2" type="ORF">HMPREF9607_01478</name>
</gene>
<evidence type="ECO:0000313" key="3">
    <source>
        <dbReference type="Proteomes" id="UP000003179"/>
    </source>
</evidence>
<dbReference type="EMBL" id="ADZU01000026">
    <property type="protein sequence ID" value="EFS92333.1"/>
    <property type="molecule type" value="Genomic_DNA"/>
</dbReference>
<name>A0ABP2K606_9ACTN</name>
<sequence>MRFDADTLKALSQRAHDEGLTTRSDAIRAAVNQWLGLGS</sequence>
<comment type="caution">
    <text evidence="2">The sequence shown here is derived from an EMBL/GenBank/DDBJ whole genome shotgun (WGS) entry which is preliminary data.</text>
</comment>
<dbReference type="Pfam" id="PF01402">
    <property type="entry name" value="RHH_1"/>
    <property type="match status" value="1"/>
</dbReference>
<reference evidence="2" key="1">
    <citation type="submission" date="2010-08" db="EMBL/GenBank/DDBJ databases">
        <authorList>
            <person name="Weinstock G."/>
            <person name="Sodergren E."/>
            <person name="Clifton S."/>
            <person name="Fulton L."/>
            <person name="Fulton B."/>
            <person name="Courtney L."/>
            <person name="Fronick C."/>
            <person name="Harrison M."/>
            <person name="Strong C."/>
            <person name="Farmer C."/>
            <person name="Delahaunty K."/>
            <person name="Markovic C."/>
            <person name="Hall O."/>
            <person name="Minx P."/>
            <person name="Tomlinson C."/>
            <person name="Mitreva M."/>
            <person name="Hou S."/>
            <person name="Chen J."/>
            <person name="Wollam A."/>
            <person name="Pepin K.H."/>
            <person name="Johnson M."/>
            <person name="Bhonagiri V."/>
            <person name="Zhang X."/>
            <person name="Suruliraj S."/>
            <person name="Warren W."/>
            <person name="Chinwalla A."/>
            <person name="Mardis E.R."/>
            <person name="Wilson R.K."/>
        </authorList>
    </citation>
    <scope>NUCLEOTIDE SEQUENCE [LARGE SCALE GENOMIC DNA]</scope>
    <source>
        <strain evidence="2">HL044PA1</strain>
    </source>
</reference>
<protein>
    <recommendedName>
        <fullName evidence="1">Ribbon-helix-helix protein CopG domain-containing protein</fullName>
    </recommendedName>
</protein>
<feature type="domain" description="Ribbon-helix-helix protein CopG" evidence="1">
    <location>
        <begin position="4"/>
        <end position="36"/>
    </location>
</feature>
<keyword evidence="3" id="KW-1185">Reference proteome</keyword>
<proteinExistence type="predicted"/>
<accession>A0ABP2K606</accession>
<dbReference type="Proteomes" id="UP000003179">
    <property type="component" value="Unassembled WGS sequence"/>
</dbReference>
<dbReference type="InterPro" id="IPR002145">
    <property type="entry name" value="CopG"/>
</dbReference>